<evidence type="ECO:0000256" key="7">
    <source>
        <dbReference type="ARBA" id="ARBA00022801"/>
    </source>
</evidence>
<dbReference type="SUPFAM" id="SSF53098">
    <property type="entry name" value="Ribonuclease H-like"/>
    <property type="match status" value="1"/>
</dbReference>
<dbReference type="InterPro" id="IPR012337">
    <property type="entry name" value="RNaseH-like_sf"/>
</dbReference>
<comment type="cofactor">
    <cofactor evidence="13">
        <name>Mg(2+)</name>
        <dbReference type="ChEBI" id="CHEBI:18420"/>
    </cofactor>
    <text evidence="13">Binds 2 Mg(2+) ion per subunit.</text>
</comment>
<keyword evidence="6 13" id="KW-0227">DNA damage</keyword>
<dbReference type="AlphaFoldDB" id="A0A554LIQ7"/>
<keyword evidence="2 13" id="KW-0963">Cytoplasm</keyword>
<gene>
    <name evidence="13" type="primary">ruvC</name>
    <name evidence="15" type="ORF">CEN89_504</name>
</gene>
<evidence type="ECO:0000256" key="12">
    <source>
        <dbReference type="ARBA" id="ARBA00029354"/>
    </source>
</evidence>
<dbReference type="FunFam" id="3.30.420.10:FF:000002">
    <property type="entry name" value="Crossover junction endodeoxyribonuclease RuvC"/>
    <property type="match status" value="1"/>
</dbReference>
<dbReference type="EC" id="3.1.21.10" evidence="13 14"/>
<protein>
    <recommendedName>
        <fullName evidence="13 14">Crossover junction endodeoxyribonuclease RuvC</fullName>
        <ecNumber evidence="13 14">3.1.21.10</ecNumber>
    </recommendedName>
    <alternativeName>
        <fullName evidence="13">Holliday junction nuclease RuvC</fullName>
    </alternativeName>
    <alternativeName>
        <fullName evidence="13">Holliday junction resolvase RuvC</fullName>
    </alternativeName>
</protein>
<keyword evidence="8 13" id="KW-0460">Magnesium</keyword>
<comment type="caution">
    <text evidence="15">The sequence shown here is derived from an EMBL/GenBank/DDBJ whole genome shotgun (WGS) entry which is preliminary data.</text>
</comment>
<organism evidence="15 16">
    <name type="scientific">Candidatus Berkelbacteria bacterium Licking1014_7</name>
    <dbReference type="NCBI Taxonomy" id="2017147"/>
    <lineage>
        <taxon>Bacteria</taxon>
        <taxon>Candidatus Berkelbacteria</taxon>
    </lineage>
</organism>
<evidence type="ECO:0000256" key="6">
    <source>
        <dbReference type="ARBA" id="ARBA00022763"/>
    </source>
</evidence>
<dbReference type="GO" id="GO:0003677">
    <property type="term" value="F:DNA binding"/>
    <property type="evidence" value="ECO:0007669"/>
    <property type="project" value="UniProtKB-KW"/>
</dbReference>
<feature type="active site" evidence="13">
    <location>
        <position position="7"/>
    </location>
</feature>
<evidence type="ECO:0000256" key="9">
    <source>
        <dbReference type="ARBA" id="ARBA00023125"/>
    </source>
</evidence>
<keyword evidence="9 13" id="KW-0238">DNA-binding</keyword>
<dbReference type="PANTHER" id="PTHR30194">
    <property type="entry name" value="CROSSOVER JUNCTION ENDODEOXYRIBONUCLEASE RUVC"/>
    <property type="match status" value="1"/>
</dbReference>
<keyword evidence="7 13" id="KW-0378">Hydrolase</keyword>
<reference evidence="15 16" key="1">
    <citation type="submission" date="2017-07" db="EMBL/GenBank/DDBJ databases">
        <title>Mechanisms for carbon and nitrogen cycling indicate functional differentiation within the Candidate Phyla Radiation.</title>
        <authorList>
            <person name="Danczak R.E."/>
            <person name="Johnston M.D."/>
            <person name="Kenah C."/>
            <person name="Slattery M."/>
            <person name="Wrighton K.C."/>
            <person name="Wilkins M.J."/>
        </authorList>
    </citation>
    <scope>NUCLEOTIDE SEQUENCE [LARGE SCALE GENOMIC DNA]</scope>
    <source>
        <strain evidence="15">Licking1014_7</strain>
    </source>
</reference>
<evidence type="ECO:0000256" key="10">
    <source>
        <dbReference type="ARBA" id="ARBA00023172"/>
    </source>
</evidence>
<keyword evidence="5 13" id="KW-0255">Endonuclease</keyword>
<dbReference type="GO" id="GO:0000287">
    <property type="term" value="F:magnesium ion binding"/>
    <property type="evidence" value="ECO:0007669"/>
    <property type="project" value="UniProtKB-UniRule"/>
</dbReference>
<dbReference type="NCBIfam" id="NF000711">
    <property type="entry name" value="PRK00039.2-1"/>
    <property type="match status" value="1"/>
</dbReference>
<dbReference type="CDD" id="cd16962">
    <property type="entry name" value="RuvC"/>
    <property type="match status" value="1"/>
</dbReference>
<feature type="binding site" evidence="13">
    <location>
        <position position="67"/>
    </location>
    <ligand>
        <name>Mg(2+)</name>
        <dbReference type="ChEBI" id="CHEBI:18420"/>
        <label>2</label>
    </ligand>
</feature>
<sequence length="158" mass="17353">MKILGIDPGTATMGWGIIQVKSQKSKVKSYGVIRTLAKFSDSQRLATIAQELIKIIKKYQPDVAAVEKIFYFKNQKTIITVAQARGVILQVCAQAGLKIFEYTPLQVKQAIACYGRADKEQMQKMVKIHLGLNEIPQPNDAADALAVAICCANSQVRG</sequence>
<dbReference type="InterPro" id="IPR002176">
    <property type="entry name" value="X-over_junc_endoDNase_RuvC"/>
</dbReference>
<evidence type="ECO:0000256" key="2">
    <source>
        <dbReference type="ARBA" id="ARBA00022490"/>
    </source>
</evidence>
<evidence type="ECO:0000313" key="16">
    <source>
        <dbReference type="Proteomes" id="UP000315689"/>
    </source>
</evidence>
<feature type="binding site" evidence="13">
    <location>
        <position position="140"/>
    </location>
    <ligand>
        <name>Mg(2+)</name>
        <dbReference type="ChEBI" id="CHEBI:18420"/>
        <label>1</label>
    </ligand>
</feature>
<comment type="subunit">
    <text evidence="13">Homodimer which binds Holliday junction (HJ) DNA. The HJ becomes 2-fold symmetrical on binding to RuvC with unstacked arms; it has a different conformation from HJ DNA in complex with RuvA. In the full resolvosome a probable DNA-RuvA(4)-RuvB(12)-RuvC(2) complex forms which resolves the HJ.</text>
</comment>
<dbReference type="Proteomes" id="UP000315689">
    <property type="component" value="Unassembled WGS sequence"/>
</dbReference>
<dbReference type="GO" id="GO:0008821">
    <property type="term" value="F:crossover junction DNA endonuclease activity"/>
    <property type="evidence" value="ECO:0007669"/>
    <property type="project" value="UniProtKB-UniRule"/>
</dbReference>
<dbReference type="GO" id="GO:0005737">
    <property type="term" value="C:cytoplasm"/>
    <property type="evidence" value="ECO:0007669"/>
    <property type="project" value="UniProtKB-SubCell"/>
</dbReference>
<dbReference type="GO" id="GO:0048476">
    <property type="term" value="C:Holliday junction resolvase complex"/>
    <property type="evidence" value="ECO:0007669"/>
    <property type="project" value="UniProtKB-UniRule"/>
</dbReference>
<feature type="binding site" evidence="13">
    <location>
        <position position="7"/>
    </location>
    <ligand>
        <name>Mg(2+)</name>
        <dbReference type="ChEBI" id="CHEBI:18420"/>
        <label>1</label>
    </ligand>
</feature>
<keyword evidence="11 13" id="KW-0234">DNA repair</keyword>
<dbReference type="InterPro" id="IPR036397">
    <property type="entry name" value="RNaseH_sf"/>
</dbReference>
<name>A0A554LIQ7_9BACT</name>
<evidence type="ECO:0000256" key="8">
    <source>
        <dbReference type="ARBA" id="ARBA00022842"/>
    </source>
</evidence>
<dbReference type="EMBL" id="VMGK01000015">
    <property type="protein sequence ID" value="TSC92718.1"/>
    <property type="molecule type" value="Genomic_DNA"/>
</dbReference>
<feature type="active site" evidence="13">
    <location>
        <position position="140"/>
    </location>
</feature>
<evidence type="ECO:0000256" key="1">
    <source>
        <dbReference type="ARBA" id="ARBA00009518"/>
    </source>
</evidence>
<evidence type="ECO:0000256" key="11">
    <source>
        <dbReference type="ARBA" id="ARBA00023204"/>
    </source>
</evidence>
<evidence type="ECO:0000256" key="5">
    <source>
        <dbReference type="ARBA" id="ARBA00022759"/>
    </source>
</evidence>
<dbReference type="GO" id="GO:0006310">
    <property type="term" value="P:DNA recombination"/>
    <property type="evidence" value="ECO:0007669"/>
    <property type="project" value="UniProtKB-UniRule"/>
</dbReference>
<dbReference type="PANTHER" id="PTHR30194:SF3">
    <property type="entry name" value="CROSSOVER JUNCTION ENDODEOXYRIBONUCLEASE RUVC"/>
    <property type="match status" value="1"/>
</dbReference>
<evidence type="ECO:0000313" key="15">
    <source>
        <dbReference type="EMBL" id="TSC92718.1"/>
    </source>
</evidence>
<keyword evidence="3 13" id="KW-0540">Nuclease</keyword>
<dbReference type="Gene3D" id="3.30.420.10">
    <property type="entry name" value="Ribonuclease H-like superfamily/Ribonuclease H"/>
    <property type="match status" value="1"/>
</dbReference>
<dbReference type="HAMAP" id="MF_00034">
    <property type="entry name" value="RuvC"/>
    <property type="match status" value="1"/>
</dbReference>
<evidence type="ECO:0000256" key="4">
    <source>
        <dbReference type="ARBA" id="ARBA00022723"/>
    </source>
</evidence>
<keyword evidence="4 13" id="KW-0479">Metal-binding</keyword>
<dbReference type="GO" id="GO:0006281">
    <property type="term" value="P:DNA repair"/>
    <property type="evidence" value="ECO:0007669"/>
    <property type="project" value="UniProtKB-UniRule"/>
</dbReference>
<comment type="similarity">
    <text evidence="1 13">Belongs to the RuvC family.</text>
</comment>
<comment type="function">
    <text evidence="13">The RuvA-RuvB-RuvC complex processes Holliday junction (HJ) DNA during genetic recombination and DNA repair. Endonuclease that resolves HJ intermediates. Cleaves cruciform DNA by making single-stranded nicks across the HJ at symmetrical positions within the homologous arms, yielding a 5'-phosphate and a 3'-hydroxyl group; requires a central core of homology in the junction. The consensus cleavage sequence is 5'-(A/T)TT(C/G)-3'. Cleavage occurs on the 3'-side of the TT dinucleotide at the point of strand exchange. HJ branch migration catalyzed by RuvA-RuvB allows RuvC to scan DNA until it finds its consensus sequence, where it cleaves and resolves the cruciform DNA.</text>
</comment>
<dbReference type="PRINTS" id="PR00696">
    <property type="entry name" value="RSOLVASERUVC"/>
</dbReference>
<dbReference type="NCBIfam" id="TIGR00228">
    <property type="entry name" value="ruvC"/>
    <property type="match status" value="1"/>
</dbReference>
<feature type="active site" evidence="13">
    <location>
        <position position="67"/>
    </location>
</feature>
<accession>A0A554LIQ7</accession>
<dbReference type="Pfam" id="PF02075">
    <property type="entry name" value="RuvC"/>
    <property type="match status" value="1"/>
</dbReference>
<keyword evidence="10 13" id="KW-0233">DNA recombination</keyword>
<proteinExistence type="inferred from homology"/>
<evidence type="ECO:0000256" key="13">
    <source>
        <dbReference type="HAMAP-Rule" id="MF_00034"/>
    </source>
</evidence>
<comment type="subcellular location">
    <subcellularLocation>
        <location evidence="13">Cytoplasm</location>
    </subcellularLocation>
</comment>
<evidence type="ECO:0000256" key="14">
    <source>
        <dbReference type="NCBIfam" id="TIGR00228"/>
    </source>
</evidence>
<comment type="catalytic activity">
    <reaction evidence="12 13">
        <text>Endonucleolytic cleavage at a junction such as a reciprocal single-stranded crossover between two homologous DNA duplexes (Holliday junction).</text>
        <dbReference type="EC" id="3.1.21.10"/>
    </reaction>
</comment>
<evidence type="ECO:0000256" key="3">
    <source>
        <dbReference type="ARBA" id="ARBA00022722"/>
    </source>
</evidence>